<feature type="domain" description="GST N-terminal" evidence="1">
    <location>
        <begin position="1"/>
        <end position="77"/>
    </location>
</feature>
<name>A0ABT8EK06_9BURK</name>
<dbReference type="Gene3D" id="1.20.1050.10">
    <property type="match status" value="1"/>
</dbReference>
<dbReference type="SUPFAM" id="SSF52833">
    <property type="entry name" value="Thioredoxin-like"/>
    <property type="match status" value="1"/>
</dbReference>
<sequence length="202" mass="22318">MKLYYLAGACPLVTHIALEWIGTPYEAEAVSREALKEPAFLALNPLGAAPVLQDGDFVLTQSIAILEYLAELYPSANLLGETLQERAEVRRWLAFLNADIHRNFGVVFGVQRYAHSEAAQAEVKSLTCELLLKQFAHINQHLNGRDFLGAQRSVADAYLYVVLRWAGRLGLDLSSLTNLTRVSQKLEQDPAVQAALKAEGLL</sequence>
<dbReference type="SUPFAM" id="SSF47616">
    <property type="entry name" value="GST C-terminal domain-like"/>
    <property type="match status" value="1"/>
</dbReference>
<comment type="caution">
    <text evidence="3">The sequence shown here is derived from an EMBL/GenBank/DDBJ whole genome shotgun (WGS) entry which is preliminary data.</text>
</comment>
<dbReference type="PROSITE" id="PS50405">
    <property type="entry name" value="GST_CTER"/>
    <property type="match status" value="1"/>
</dbReference>
<evidence type="ECO:0000313" key="4">
    <source>
        <dbReference type="Proteomes" id="UP001168613"/>
    </source>
</evidence>
<dbReference type="SFLD" id="SFLDG00358">
    <property type="entry name" value="Main_(cytGST)"/>
    <property type="match status" value="1"/>
</dbReference>
<dbReference type="SFLD" id="SFLDG01150">
    <property type="entry name" value="Main.1:_Beta-like"/>
    <property type="match status" value="1"/>
</dbReference>
<proteinExistence type="predicted"/>
<dbReference type="InterPro" id="IPR040079">
    <property type="entry name" value="Glutathione_S-Trfase"/>
</dbReference>
<dbReference type="Pfam" id="PF02798">
    <property type="entry name" value="GST_N"/>
    <property type="match status" value="1"/>
</dbReference>
<dbReference type="PROSITE" id="PS50404">
    <property type="entry name" value="GST_NTER"/>
    <property type="match status" value="1"/>
</dbReference>
<evidence type="ECO:0000259" key="2">
    <source>
        <dbReference type="PROSITE" id="PS50405"/>
    </source>
</evidence>
<dbReference type="Proteomes" id="UP001168613">
    <property type="component" value="Unassembled WGS sequence"/>
</dbReference>
<dbReference type="Gene3D" id="3.40.30.10">
    <property type="entry name" value="Glutaredoxin"/>
    <property type="match status" value="1"/>
</dbReference>
<accession>A0ABT8EK06</accession>
<evidence type="ECO:0000259" key="1">
    <source>
        <dbReference type="PROSITE" id="PS50404"/>
    </source>
</evidence>
<dbReference type="InterPro" id="IPR010987">
    <property type="entry name" value="Glutathione-S-Trfase_C-like"/>
</dbReference>
<feature type="domain" description="GST C-terminal" evidence="2">
    <location>
        <begin position="82"/>
        <end position="202"/>
    </location>
</feature>
<protein>
    <submittedName>
        <fullName evidence="3">Glutathione S-transferase N-terminal domain-containing protein</fullName>
    </submittedName>
</protein>
<dbReference type="CDD" id="cd03057">
    <property type="entry name" value="GST_N_Beta"/>
    <property type="match status" value="1"/>
</dbReference>
<dbReference type="EMBL" id="JAJHNU010000002">
    <property type="protein sequence ID" value="MDN4121475.1"/>
    <property type="molecule type" value="Genomic_DNA"/>
</dbReference>
<organism evidence="3 4">
    <name type="scientific">Alcaligenes endophyticus</name>
    <dbReference type="NCBI Taxonomy" id="1929088"/>
    <lineage>
        <taxon>Bacteria</taxon>
        <taxon>Pseudomonadati</taxon>
        <taxon>Pseudomonadota</taxon>
        <taxon>Betaproteobacteria</taxon>
        <taxon>Burkholderiales</taxon>
        <taxon>Alcaligenaceae</taxon>
        <taxon>Alcaligenes</taxon>
    </lineage>
</organism>
<dbReference type="PANTHER" id="PTHR44051">
    <property type="entry name" value="GLUTATHIONE S-TRANSFERASE-RELATED"/>
    <property type="match status" value="1"/>
</dbReference>
<dbReference type="PANTHER" id="PTHR44051:SF8">
    <property type="entry name" value="GLUTATHIONE S-TRANSFERASE GSTA"/>
    <property type="match status" value="1"/>
</dbReference>
<reference evidence="3" key="1">
    <citation type="submission" date="2021-11" db="EMBL/GenBank/DDBJ databases">
        <title>Draft genome sequence of Alcaligenes endophyticus type strain CCUG 75668T.</title>
        <authorList>
            <person name="Salva-Serra F."/>
            <person name="Duran R.E."/>
            <person name="Seeger M."/>
            <person name="Moore E.R.B."/>
            <person name="Jaen-Luchoro D."/>
        </authorList>
    </citation>
    <scope>NUCLEOTIDE SEQUENCE</scope>
    <source>
        <strain evidence="3">CCUG 75668</strain>
    </source>
</reference>
<keyword evidence="4" id="KW-1185">Reference proteome</keyword>
<evidence type="ECO:0000313" key="3">
    <source>
        <dbReference type="EMBL" id="MDN4121475.1"/>
    </source>
</evidence>
<dbReference type="RefSeq" id="WP_266124151.1">
    <property type="nucleotide sequence ID" value="NZ_JAJHNU010000002.1"/>
</dbReference>
<dbReference type="InterPro" id="IPR004045">
    <property type="entry name" value="Glutathione_S-Trfase_N"/>
</dbReference>
<gene>
    <name evidence="3" type="ORF">LMS43_09255</name>
</gene>
<dbReference type="CDD" id="cd03188">
    <property type="entry name" value="GST_C_Beta"/>
    <property type="match status" value="1"/>
</dbReference>
<dbReference type="InterPro" id="IPR036249">
    <property type="entry name" value="Thioredoxin-like_sf"/>
</dbReference>
<dbReference type="SFLD" id="SFLDS00019">
    <property type="entry name" value="Glutathione_Transferase_(cytos"/>
    <property type="match status" value="1"/>
</dbReference>
<dbReference type="InterPro" id="IPR036282">
    <property type="entry name" value="Glutathione-S-Trfase_C_sf"/>
</dbReference>